<dbReference type="STRING" id="335543.Sfum_0162"/>
<dbReference type="RefSeq" id="WP_011697037.1">
    <property type="nucleotide sequence ID" value="NC_008554.1"/>
</dbReference>
<feature type="signal peptide" evidence="1">
    <location>
        <begin position="1"/>
        <end position="24"/>
    </location>
</feature>
<reference evidence="2 3" key="1">
    <citation type="submission" date="2006-10" db="EMBL/GenBank/DDBJ databases">
        <title>Complete sequence of Syntrophobacter fumaroxidans MPOB.</title>
        <authorList>
            <consortium name="US DOE Joint Genome Institute"/>
            <person name="Copeland A."/>
            <person name="Lucas S."/>
            <person name="Lapidus A."/>
            <person name="Barry K."/>
            <person name="Detter J.C."/>
            <person name="Glavina del Rio T."/>
            <person name="Hammon N."/>
            <person name="Israni S."/>
            <person name="Pitluck S."/>
            <person name="Goltsman E.G."/>
            <person name="Martinez M."/>
            <person name="Schmutz J."/>
            <person name="Larimer F."/>
            <person name="Land M."/>
            <person name="Hauser L."/>
            <person name="Kyrpides N."/>
            <person name="Kim E."/>
            <person name="Boone D.R."/>
            <person name="Brockman F."/>
            <person name="Culley D."/>
            <person name="Ferry J."/>
            <person name="Gunsalus R."/>
            <person name="McInerney M.J."/>
            <person name="Morrison M."/>
            <person name="Plugge C."/>
            <person name="Rohlin L."/>
            <person name="Scholten J."/>
            <person name="Sieber J."/>
            <person name="Stams A.J.M."/>
            <person name="Worm P."/>
            <person name="Henstra A.M."/>
            <person name="Richardson P."/>
        </authorList>
    </citation>
    <scope>NUCLEOTIDE SEQUENCE [LARGE SCALE GENOMIC DNA]</scope>
    <source>
        <strain evidence="3">DSM 10017 / MPOB</strain>
    </source>
</reference>
<dbReference type="KEGG" id="sfu:Sfum_0162"/>
<dbReference type="HOGENOM" id="CLU_2195616_0_0_7"/>
<evidence type="ECO:0000313" key="2">
    <source>
        <dbReference type="EMBL" id="ABK15864.1"/>
    </source>
</evidence>
<dbReference type="InParanoid" id="A0LEL2"/>
<proteinExistence type="predicted"/>
<protein>
    <submittedName>
        <fullName evidence="2">Uncharacterized protein</fullName>
    </submittedName>
</protein>
<keyword evidence="1" id="KW-0732">Signal</keyword>
<accession>A0LEL2</accession>
<keyword evidence="3" id="KW-1185">Reference proteome</keyword>
<name>A0LEL2_SYNFM</name>
<gene>
    <name evidence="2" type="ordered locus">Sfum_0162</name>
</gene>
<dbReference type="OrthoDB" id="332175at2"/>
<dbReference type="AlphaFoldDB" id="A0LEL2"/>
<evidence type="ECO:0000313" key="3">
    <source>
        <dbReference type="Proteomes" id="UP000001784"/>
    </source>
</evidence>
<dbReference type="Proteomes" id="UP000001784">
    <property type="component" value="Chromosome"/>
</dbReference>
<feature type="chain" id="PRO_5002626500" evidence="1">
    <location>
        <begin position="25"/>
        <end position="108"/>
    </location>
</feature>
<organism evidence="2 3">
    <name type="scientific">Syntrophobacter fumaroxidans (strain DSM 10017 / MPOB)</name>
    <dbReference type="NCBI Taxonomy" id="335543"/>
    <lineage>
        <taxon>Bacteria</taxon>
        <taxon>Pseudomonadati</taxon>
        <taxon>Thermodesulfobacteriota</taxon>
        <taxon>Syntrophobacteria</taxon>
        <taxon>Syntrophobacterales</taxon>
        <taxon>Syntrophobacteraceae</taxon>
        <taxon>Syntrophobacter</taxon>
    </lineage>
</organism>
<dbReference type="EMBL" id="CP000478">
    <property type="protein sequence ID" value="ABK15864.1"/>
    <property type="molecule type" value="Genomic_DNA"/>
</dbReference>
<sequence length="108" mass="11994" precursor="true">MKKKMHLLFIIPLLFGLLCTPVWAETLAPEPVSQRAQMLYESPPAELILADVFILRPAGIVATALGLAGSIVAYPFGVTSCSTEIIDQKLVREPWDYTFCRPVGRIDY</sequence>
<evidence type="ECO:0000256" key="1">
    <source>
        <dbReference type="SAM" id="SignalP"/>
    </source>
</evidence>